<evidence type="ECO:0000256" key="2">
    <source>
        <dbReference type="SAM" id="Coils"/>
    </source>
</evidence>
<dbReference type="InterPro" id="IPR006768">
    <property type="entry name" value="Cwf19-like_C_dom-1"/>
</dbReference>
<feature type="compositionally biased region" description="Basic and acidic residues" evidence="3">
    <location>
        <begin position="19"/>
        <end position="40"/>
    </location>
</feature>
<protein>
    <submittedName>
        <fullName evidence="6">CwfJ C 1 domain containing protein</fullName>
    </submittedName>
</protein>
<dbReference type="GO" id="GO:0071014">
    <property type="term" value="C:post-mRNA release spliceosomal complex"/>
    <property type="evidence" value="ECO:0007669"/>
    <property type="project" value="TreeGrafter"/>
</dbReference>
<feature type="region of interest" description="Disordered" evidence="3">
    <location>
        <begin position="1"/>
        <end position="60"/>
    </location>
</feature>
<name>A0A482W4I8_ASBVE</name>
<dbReference type="Proteomes" id="UP000292052">
    <property type="component" value="Unassembled WGS sequence"/>
</dbReference>
<dbReference type="STRING" id="1661398.A0A482W4I8"/>
<dbReference type="SUPFAM" id="SSF54197">
    <property type="entry name" value="HIT-like"/>
    <property type="match status" value="1"/>
</dbReference>
<accession>A0A482W4I8</accession>
<evidence type="ECO:0000259" key="5">
    <source>
        <dbReference type="Pfam" id="PF04677"/>
    </source>
</evidence>
<evidence type="ECO:0000313" key="7">
    <source>
        <dbReference type="Proteomes" id="UP000292052"/>
    </source>
</evidence>
<reference evidence="6 7" key="1">
    <citation type="submission" date="2017-03" db="EMBL/GenBank/DDBJ databases">
        <title>Genome of the blue death feigning beetle - Asbolus verrucosus.</title>
        <authorList>
            <person name="Rider S.D."/>
        </authorList>
    </citation>
    <scope>NUCLEOTIDE SEQUENCE [LARGE SCALE GENOMIC DNA]</scope>
    <source>
        <strain evidence="6">Butters</strain>
        <tissue evidence="6">Head and leg muscle</tissue>
    </source>
</reference>
<feature type="domain" description="Cwf19-like C-terminal" evidence="5">
    <location>
        <begin position="269"/>
        <end position="392"/>
    </location>
</feature>
<dbReference type="InterPro" id="IPR036265">
    <property type="entry name" value="HIT-like_sf"/>
</dbReference>
<evidence type="ECO:0000256" key="3">
    <source>
        <dbReference type="SAM" id="MobiDB-lite"/>
    </source>
</evidence>
<dbReference type="GO" id="GO:0000398">
    <property type="term" value="P:mRNA splicing, via spliceosome"/>
    <property type="evidence" value="ECO:0007669"/>
    <property type="project" value="TreeGrafter"/>
</dbReference>
<feature type="region of interest" description="Disordered" evidence="3">
    <location>
        <begin position="166"/>
        <end position="195"/>
    </location>
</feature>
<dbReference type="OrthoDB" id="2113965at2759"/>
<dbReference type="Pfam" id="PF04677">
    <property type="entry name" value="CwfJ_C_1"/>
    <property type="match status" value="1"/>
</dbReference>
<dbReference type="EMBL" id="QDEB01030046">
    <property type="protein sequence ID" value="RZC39976.1"/>
    <property type="molecule type" value="Genomic_DNA"/>
</dbReference>
<evidence type="ECO:0000313" key="6">
    <source>
        <dbReference type="EMBL" id="RZC39976.1"/>
    </source>
</evidence>
<keyword evidence="7" id="KW-1185">Reference proteome</keyword>
<feature type="coiled-coil region" evidence="2">
    <location>
        <begin position="117"/>
        <end position="147"/>
    </location>
</feature>
<dbReference type="AlphaFoldDB" id="A0A482W4I8"/>
<dbReference type="Gene3D" id="3.30.428.10">
    <property type="entry name" value="HIT-like"/>
    <property type="match status" value="1"/>
</dbReference>
<dbReference type="InterPro" id="IPR040194">
    <property type="entry name" value="Cwf19-like"/>
</dbReference>
<dbReference type="PANTHER" id="PTHR12072:SF5">
    <property type="entry name" value="CWF19-LIKE PROTEIN 2"/>
    <property type="match status" value="1"/>
</dbReference>
<feature type="domain" description="Cwf19-like protein C-terminal" evidence="4">
    <location>
        <begin position="401"/>
        <end position="495"/>
    </location>
</feature>
<comment type="caution">
    <text evidence="6">The sequence shown here is derived from an EMBL/GenBank/DDBJ whole genome shotgun (WGS) entry which is preliminary data.</text>
</comment>
<evidence type="ECO:0000256" key="1">
    <source>
        <dbReference type="ARBA" id="ARBA00006795"/>
    </source>
</evidence>
<keyword evidence="2" id="KW-0175">Coiled coil</keyword>
<proteinExistence type="inferred from homology"/>
<sequence>MSLPSSFLTESHLDRRKHKEENKRMEREREQYNPRQHTKELNPYWKDGGDGLPKFKKPSEDGSYKYESVNRFHKSSNWKKQVVETSTQQSETFTSEETTVEETSEILSDKELNVLAAKLVKAEIMGKTELIKELKEKLENARKLREKAPHVTQREEVILTETDARGHSRPIRPHSDYGEFSGNPKKKKKVETHQDGQRVRYFPDDDKHSLQQMFENEKFHSVNDQNSEFVKMASKIRKNDDADEIFADNIRKKESDDKIDARNKNRAINEHHKISQSLDNCKFCLQSDIMPKHLMVTLGETVFLRLPSHEPLTEGHCLIVPIRHVSCSTLLDENEWTDIMDFRKALTKMFHSKNEDVIFFETAKHLEKYPHMYIECIPVDREEGDMAPIYFKKAIDECEMEWAQNKKLVSLKGKDVRRAIPKGLSYFFVSFGMEEGYAHVIEDQKNFPNNFAQEIIGGMLDLHHSKWRKPKQQTFEEQSKRVLEFSQQWNPFECTKT</sequence>
<organism evidence="6 7">
    <name type="scientific">Asbolus verrucosus</name>
    <name type="common">Desert ironclad beetle</name>
    <dbReference type="NCBI Taxonomy" id="1661398"/>
    <lineage>
        <taxon>Eukaryota</taxon>
        <taxon>Metazoa</taxon>
        <taxon>Ecdysozoa</taxon>
        <taxon>Arthropoda</taxon>
        <taxon>Hexapoda</taxon>
        <taxon>Insecta</taxon>
        <taxon>Pterygota</taxon>
        <taxon>Neoptera</taxon>
        <taxon>Endopterygota</taxon>
        <taxon>Coleoptera</taxon>
        <taxon>Polyphaga</taxon>
        <taxon>Cucujiformia</taxon>
        <taxon>Tenebrionidae</taxon>
        <taxon>Pimeliinae</taxon>
        <taxon>Asbolus</taxon>
    </lineage>
</organism>
<evidence type="ECO:0000259" key="4">
    <source>
        <dbReference type="Pfam" id="PF04676"/>
    </source>
</evidence>
<dbReference type="InterPro" id="IPR006767">
    <property type="entry name" value="Cwf19-like_C_dom-2"/>
</dbReference>
<dbReference type="PANTHER" id="PTHR12072">
    <property type="entry name" value="CWF19, CELL CYCLE CONTROL PROTEIN"/>
    <property type="match status" value="1"/>
</dbReference>
<dbReference type="Pfam" id="PF04676">
    <property type="entry name" value="CwfJ_C_2"/>
    <property type="match status" value="1"/>
</dbReference>
<gene>
    <name evidence="6" type="ORF">BDFB_002633</name>
</gene>
<comment type="similarity">
    <text evidence="1">Belongs to the CWF19 family.</text>
</comment>